<proteinExistence type="predicted"/>
<organism evidence="1 2">
    <name type="scientific">Microbulbifer taiwanensis</name>
    <dbReference type="NCBI Taxonomy" id="986746"/>
    <lineage>
        <taxon>Bacteria</taxon>
        <taxon>Pseudomonadati</taxon>
        <taxon>Pseudomonadota</taxon>
        <taxon>Gammaproteobacteria</taxon>
        <taxon>Cellvibrionales</taxon>
        <taxon>Microbulbiferaceae</taxon>
        <taxon>Microbulbifer</taxon>
    </lineage>
</organism>
<dbReference type="RefSeq" id="WP_319024595.1">
    <property type="nucleotide sequence ID" value="NZ_JACZFR010000052.1"/>
</dbReference>
<dbReference type="InterPro" id="IPR052931">
    <property type="entry name" value="Prophage_regulatory_activator"/>
</dbReference>
<dbReference type="EMBL" id="JBHSVR010000001">
    <property type="protein sequence ID" value="MFC6631762.1"/>
    <property type="molecule type" value="Genomic_DNA"/>
</dbReference>
<evidence type="ECO:0000313" key="1">
    <source>
        <dbReference type="EMBL" id="MFC6631762.1"/>
    </source>
</evidence>
<accession>A0ABW1YJI1</accession>
<keyword evidence="2" id="KW-1185">Reference proteome</keyword>
<name>A0ABW1YJI1_9GAMM</name>
<dbReference type="InterPro" id="IPR010260">
    <property type="entry name" value="AlpA"/>
</dbReference>
<comment type="caution">
    <text evidence="1">The sequence shown here is derived from an EMBL/GenBank/DDBJ whole genome shotgun (WGS) entry which is preliminary data.</text>
</comment>
<dbReference type="PANTHER" id="PTHR36154:SF1">
    <property type="entry name" value="DNA-BINDING TRANSCRIPTIONAL ACTIVATOR ALPA"/>
    <property type="match status" value="1"/>
</dbReference>
<evidence type="ECO:0000313" key="2">
    <source>
        <dbReference type="Proteomes" id="UP001596425"/>
    </source>
</evidence>
<gene>
    <name evidence="1" type="ORF">ACFQBM_00640</name>
</gene>
<dbReference type="Pfam" id="PF05930">
    <property type="entry name" value="Phage_AlpA"/>
    <property type="match status" value="1"/>
</dbReference>
<dbReference type="PANTHER" id="PTHR36154">
    <property type="entry name" value="DNA-BINDING TRANSCRIPTIONAL ACTIVATOR ALPA"/>
    <property type="match status" value="1"/>
</dbReference>
<dbReference type="Gene3D" id="1.10.238.160">
    <property type="match status" value="1"/>
</dbReference>
<dbReference type="Proteomes" id="UP001596425">
    <property type="component" value="Unassembled WGS sequence"/>
</dbReference>
<reference evidence="2" key="1">
    <citation type="journal article" date="2019" name="Int. J. Syst. Evol. Microbiol.">
        <title>The Global Catalogue of Microorganisms (GCM) 10K type strain sequencing project: providing services to taxonomists for standard genome sequencing and annotation.</title>
        <authorList>
            <consortium name="The Broad Institute Genomics Platform"/>
            <consortium name="The Broad Institute Genome Sequencing Center for Infectious Disease"/>
            <person name="Wu L."/>
            <person name="Ma J."/>
        </authorList>
    </citation>
    <scope>NUCLEOTIDE SEQUENCE [LARGE SCALE GENOMIC DNA]</scope>
    <source>
        <strain evidence="2">CGMCC 1.13718</strain>
    </source>
</reference>
<protein>
    <submittedName>
        <fullName evidence="1">AlpA family transcriptional regulator</fullName>
    </submittedName>
</protein>
<sequence length="67" mass="7596">MTTETISPRILRLPEVQSKTGLPRSAVYELMSKGDFPKNVKLGPRAVGWDSREIDAWIRGKLSQRRA</sequence>